<dbReference type="InterPro" id="IPR019756">
    <property type="entry name" value="Pept_S26A_signal_pept_1_Ser-AS"/>
</dbReference>
<dbReference type="PANTHER" id="PTHR43390:SF1">
    <property type="entry name" value="CHLOROPLAST PROCESSING PEPTIDASE"/>
    <property type="match status" value="1"/>
</dbReference>
<gene>
    <name evidence="12" type="primary">lepB</name>
    <name evidence="12" type="ORF">F4V43_17855</name>
</gene>
<protein>
    <recommendedName>
        <fullName evidence="4 8">Signal peptidase I</fullName>
        <ecNumber evidence="4 8">3.4.21.89</ecNumber>
    </recommendedName>
</protein>
<evidence type="ECO:0000256" key="2">
    <source>
        <dbReference type="ARBA" id="ARBA00004401"/>
    </source>
</evidence>
<keyword evidence="6 8" id="KW-0378">Hydrolase</keyword>
<keyword evidence="8" id="KW-1133">Transmembrane helix</keyword>
<dbReference type="GO" id="GO:0009003">
    <property type="term" value="F:signal peptidase activity"/>
    <property type="evidence" value="ECO:0007669"/>
    <property type="project" value="UniProtKB-EC"/>
</dbReference>
<dbReference type="NCBIfam" id="TIGR02227">
    <property type="entry name" value="sigpep_I_bact"/>
    <property type="match status" value="1"/>
</dbReference>
<evidence type="ECO:0000256" key="8">
    <source>
        <dbReference type="RuleBase" id="RU003993"/>
    </source>
</evidence>
<dbReference type="GO" id="GO:0006465">
    <property type="term" value="P:signal peptide processing"/>
    <property type="evidence" value="ECO:0007669"/>
    <property type="project" value="InterPro"/>
</dbReference>
<sequence length="204" mass="22909">MNEPEREGVAPQFPNRTDMHTRRRRLRRRSGWKGALRDIIIAAAVAVAAVTLLNLYVFNLSVVEGQSMQPTLLEGERLFINKIGLLFTPPGRGEIVVLHDPEDGPQAKEYLVKRVIGIPGDTVEVREHELYVNGRPVPESYTDAPIGDADFAAVTVSPDHYFVMGDNRRSGASRDSRFFGEVDEERIVGRASLIWWPLSKFRGL</sequence>
<accession>A0A5J5FUE5</accession>
<keyword evidence="8" id="KW-0472">Membrane</keyword>
<dbReference type="GO" id="GO:0004252">
    <property type="term" value="F:serine-type endopeptidase activity"/>
    <property type="evidence" value="ECO:0007669"/>
    <property type="project" value="InterPro"/>
</dbReference>
<name>A0A5J5FUE5_9BACL</name>
<dbReference type="InterPro" id="IPR019757">
    <property type="entry name" value="Pept_S26A_signal_pept_1_Lys-AS"/>
</dbReference>
<evidence type="ECO:0000256" key="10">
    <source>
        <dbReference type="SAM" id="MobiDB-lite"/>
    </source>
</evidence>
<evidence type="ECO:0000313" key="12">
    <source>
        <dbReference type="EMBL" id="KAA8997159.1"/>
    </source>
</evidence>
<dbReference type="GO" id="GO:0005886">
    <property type="term" value="C:plasma membrane"/>
    <property type="evidence" value="ECO:0007669"/>
    <property type="project" value="UniProtKB-SubCell"/>
</dbReference>
<dbReference type="OrthoDB" id="9802919at2"/>
<evidence type="ECO:0000256" key="3">
    <source>
        <dbReference type="ARBA" id="ARBA00009370"/>
    </source>
</evidence>
<evidence type="ECO:0000256" key="7">
    <source>
        <dbReference type="PIRSR" id="PIRSR600223-1"/>
    </source>
</evidence>
<evidence type="ECO:0000256" key="4">
    <source>
        <dbReference type="ARBA" id="ARBA00013208"/>
    </source>
</evidence>
<dbReference type="PRINTS" id="PR00727">
    <property type="entry name" value="LEADERPTASE"/>
</dbReference>
<keyword evidence="8" id="KW-0812">Transmembrane</keyword>
<feature type="active site" evidence="7">
    <location>
        <position position="67"/>
    </location>
</feature>
<feature type="domain" description="Peptidase S26" evidence="11">
    <location>
        <begin position="37"/>
        <end position="196"/>
    </location>
</feature>
<comment type="similarity">
    <text evidence="3 9">Belongs to the peptidase S26 family.</text>
</comment>
<dbReference type="PROSITE" id="PS00501">
    <property type="entry name" value="SPASE_I_1"/>
    <property type="match status" value="1"/>
</dbReference>
<feature type="transmembrane region" description="Helical" evidence="8">
    <location>
        <begin position="35"/>
        <end position="58"/>
    </location>
</feature>
<dbReference type="EC" id="3.4.21.89" evidence="4 8"/>
<feature type="region of interest" description="Disordered" evidence="10">
    <location>
        <begin position="1"/>
        <end position="24"/>
    </location>
</feature>
<evidence type="ECO:0000256" key="5">
    <source>
        <dbReference type="ARBA" id="ARBA00022670"/>
    </source>
</evidence>
<evidence type="ECO:0000256" key="6">
    <source>
        <dbReference type="ARBA" id="ARBA00022801"/>
    </source>
</evidence>
<dbReference type="Proteomes" id="UP000367750">
    <property type="component" value="Unassembled WGS sequence"/>
</dbReference>
<dbReference type="SUPFAM" id="SSF51306">
    <property type="entry name" value="LexA/Signal peptidase"/>
    <property type="match status" value="1"/>
</dbReference>
<evidence type="ECO:0000313" key="13">
    <source>
        <dbReference type="Proteomes" id="UP000367750"/>
    </source>
</evidence>
<keyword evidence="5 8" id="KW-0645">Protease</keyword>
<organism evidence="12 13">
    <name type="scientific">Paenibacillus spiritus</name>
    <dbReference type="NCBI Taxonomy" id="2496557"/>
    <lineage>
        <taxon>Bacteria</taxon>
        <taxon>Bacillati</taxon>
        <taxon>Bacillota</taxon>
        <taxon>Bacilli</taxon>
        <taxon>Bacillales</taxon>
        <taxon>Paenibacillaceae</taxon>
        <taxon>Paenibacillus</taxon>
    </lineage>
</organism>
<dbReference type="InterPro" id="IPR000223">
    <property type="entry name" value="Pept_S26A_signal_pept_1"/>
</dbReference>
<reference evidence="12 13" key="1">
    <citation type="submission" date="2019-09" db="EMBL/GenBank/DDBJ databases">
        <title>Bacillus ochoae sp. nov., Paenibacillus whitsoniae sp. nov., Paenibacillus spiritus sp. nov. Isolated from the Mars Exploration Rover during spacecraft assembly.</title>
        <authorList>
            <person name="Seuylemezian A."/>
            <person name="Vaishampayan P."/>
        </authorList>
    </citation>
    <scope>NUCLEOTIDE SEQUENCE [LARGE SCALE GENOMIC DNA]</scope>
    <source>
        <strain evidence="12 13">MER_111</strain>
    </source>
</reference>
<dbReference type="PANTHER" id="PTHR43390">
    <property type="entry name" value="SIGNAL PEPTIDASE I"/>
    <property type="match status" value="1"/>
</dbReference>
<comment type="caution">
    <text evidence="12">The sequence shown here is derived from an EMBL/GenBank/DDBJ whole genome shotgun (WGS) entry which is preliminary data.</text>
</comment>
<feature type="active site" evidence="7">
    <location>
        <position position="113"/>
    </location>
</feature>
<dbReference type="RefSeq" id="WP_150459624.1">
    <property type="nucleotide sequence ID" value="NZ_VYKK01000030.1"/>
</dbReference>
<dbReference type="CDD" id="cd06530">
    <property type="entry name" value="S26_SPase_I"/>
    <property type="match status" value="1"/>
</dbReference>
<dbReference type="InterPro" id="IPR036286">
    <property type="entry name" value="LexA/Signal_pep-like_sf"/>
</dbReference>
<dbReference type="Gene3D" id="2.10.109.10">
    <property type="entry name" value="Umud Fragment, subunit A"/>
    <property type="match status" value="1"/>
</dbReference>
<dbReference type="Pfam" id="PF10502">
    <property type="entry name" value="Peptidase_S26"/>
    <property type="match status" value="1"/>
</dbReference>
<dbReference type="AlphaFoldDB" id="A0A5J5FUE5"/>
<evidence type="ECO:0000259" key="11">
    <source>
        <dbReference type="Pfam" id="PF10502"/>
    </source>
</evidence>
<evidence type="ECO:0000256" key="1">
    <source>
        <dbReference type="ARBA" id="ARBA00000677"/>
    </source>
</evidence>
<evidence type="ECO:0000256" key="9">
    <source>
        <dbReference type="RuleBase" id="RU362042"/>
    </source>
</evidence>
<dbReference type="EMBL" id="VYKK01000030">
    <property type="protein sequence ID" value="KAA8997159.1"/>
    <property type="molecule type" value="Genomic_DNA"/>
</dbReference>
<comment type="subcellular location">
    <subcellularLocation>
        <location evidence="2">Cell membrane</location>
        <topology evidence="2">Single-pass type II membrane protein</topology>
    </subcellularLocation>
    <subcellularLocation>
        <location evidence="9">Membrane</location>
        <topology evidence="9">Single-pass type II membrane protein</topology>
    </subcellularLocation>
</comment>
<dbReference type="PROSITE" id="PS00760">
    <property type="entry name" value="SPASE_I_2"/>
    <property type="match status" value="1"/>
</dbReference>
<comment type="catalytic activity">
    <reaction evidence="1 8">
        <text>Cleavage of hydrophobic, N-terminal signal or leader sequences from secreted and periplasmic proteins.</text>
        <dbReference type="EC" id="3.4.21.89"/>
    </reaction>
</comment>
<dbReference type="InterPro" id="IPR019533">
    <property type="entry name" value="Peptidase_S26"/>
</dbReference>
<proteinExistence type="inferred from homology"/>
<keyword evidence="13" id="KW-1185">Reference proteome</keyword>